<organism evidence="2 3">
    <name type="scientific">Symbiodinium pilosum</name>
    <name type="common">Dinoflagellate</name>
    <dbReference type="NCBI Taxonomy" id="2952"/>
    <lineage>
        <taxon>Eukaryota</taxon>
        <taxon>Sar</taxon>
        <taxon>Alveolata</taxon>
        <taxon>Dinophyceae</taxon>
        <taxon>Suessiales</taxon>
        <taxon>Symbiodiniaceae</taxon>
        <taxon>Symbiodinium</taxon>
    </lineage>
</organism>
<evidence type="ECO:0000313" key="2">
    <source>
        <dbReference type="EMBL" id="CAE7488802.1"/>
    </source>
</evidence>
<evidence type="ECO:0000259" key="1">
    <source>
        <dbReference type="PROSITE" id="PS51186"/>
    </source>
</evidence>
<dbReference type="AlphaFoldDB" id="A0A812SNB0"/>
<proteinExistence type="predicted"/>
<feature type="domain" description="N-acetyltransferase" evidence="1">
    <location>
        <begin position="30"/>
        <end position="204"/>
    </location>
</feature>
<dbReference type="InterPro" id="IPR000182">
    <property type="entry name" value="GNAT_dom"/>
</dbReference>
<feature type="non-terminal residue" evidence="2">
    <location>
        <position position="1"/>
    </location>
</feature>
<accession>A0A812SNB0</accession>
<name>A0A812SNB0_SYMPI</name>
<reference evidence="2" key="1">
    <citation type="submission" date="2021-02" db="EMBL/GenBank/DDBJ databases">
        <authorList>
            <person name="Dougan E. K."/>
            <person name="Rhodes N."/>
            <person name="Thang M."/>
            <person name="Chan C."/>
        </authorList>
    </citation>
    <scope>NUCLEOTIDE SEQUENCE</scope>
</reference>
<evidence type="ECO:0000313" key="3">
    <source>
        <dbReference type="Proteomes" id="UP000649617"/>
    </source>
</evidence>
<sequence>SVTRIDKKEVLPIQQKPDYFVCQPPAKVARRIRESERELVFDHADLFVRKKWHGSLTVEDWCGKVMGLPSEDQSDYVKCIEANCRGENEQAFTLAAVEENTGDIAGYVHANRNDKDLRLNIGYLKVDKEHQSKGVGKMLLEAAEKVAVARSWPFKTTSLAVLEANVKGQHCYNSAGFEVLLQSEGSFPDDGPKEKWLRMSRKRKFEA</sequence>
<dbReference type="GO" id="GO:0016747">
    <property type="term" value="F:acyltransferase activity, transferring groups other than amino-acyl groups"/>
    <property type="evidence" value="ECO:0007669"/>
    <property type="project" value="InterPro"/>
</dbReference>
<dbReference type="Proteomes" id="UP000649617">
    <property type="component" value="Unassembled WGS sequence"/>
</dbReference>
<dbReference type="Pfam" id="PF00583">
    <property type="entry name" value="Acetyltransf_1"/>
    <property type="match status" value="1"/>
</dbReference>
<gene>
    <name evidence="2" type="ORF">SPIL2461_LOCUS12580</name>
</gene>
<dbReference type="PANTHER" id="PTHR43617">
    <property type="entry name" value="L-AMINO ACID N-ACETYLTRANSFERASE"/>
    <property type="match status" value="1"/>
</dbReference>
<dbReference type="CDD" id="cd04301">
    <property type="entry name" value="NAT_SF"/>
    <property type="match status" value="1"/>
</dbReference>
<comment type="caution">
    <text evidence="2">The sequence shown here is derived from an EMBL/GenBank/DDBJ whole genome shotgun (WGS) entry which is preliminary data.</text>
</comment>
<dbReference type="PROSITE" id="PS51186">
    <property type="entry name" value="GNAT"/>
    <property type="match status" value="1"/>
</dbReference>
<dbReference type="EMBL" id="CAJNIZ010026038">
    <property type="protein sequence ID" value="CAE7488802.1"/>
    <property type="molecule type" value="Genomic_DNA"/>
</dbReference>
<keyword evidence="3" id="KW-1185">Reference proteome</keyword>
<dbReference type="InterPro" id="IPR016181">
    <property type="entry name" value="Acyl_CoA_acyltransferase"/>
</dbReference>
<dbReference type="OrthoDB" id="10057496at2759"/>
<protein>
    <recommendedName>
        <fullName evidence="1">N-acetyltransferase domain-containing protein</fullName>
    </recommendedName>
</protein>
<dbReference type="Gene3D" id="3.40.630.30">
    <property type="match status" value="1"/>
</dbReference>
<dbReference type="SUPFAM" id="SSF55729">
    <property type="entry name" value="Acyl-CoA N-acyltransferases (Nat)"/>
    <property type="match status" value="1"/>
</dbReference>
<dbReference type="InterPro" id="IPR050276">
    <property type="entry name" value="MshD_Acetyltransferase"/>
</dbReference>